<name>A0A316X9K5_9FLAO</name>
<keyword evidence="3" id="KW-1185">Reference proteome</keyword>
<dbReference type="Proteomes" id="UP000236594">
    <property type="component" value="Unassembled WGS sequence"/>
</dbReference>
<feature type="domain" description="Knr4/Smi1-like" evidence="1">
    <location>
        <begin position="4"/>
        <end position="137"/>
    </location>
</feature>
<dbReference type="SUPFAM" id="SSF160631">
    <property type="entry name" value="SMI1/KNR4-like"/>
    <property type="match status" value="1"/>
</dbReference>
<dbReference type="AlphaFoldDB" id="A0A316X9K5"/>
<organism evidence="2 3">
    <name type="scientific">Chryseobacterium phosphatilyticum</name>
    <dbReference type="NCBI Taxonomy" id="475075"/>
    <lineage>
        <taxon>Bacteria</taxon>
        <taxon>Pseudomonadati</taxon>
        <taxon>Bacteroidota</taxon>
        <taxon>Flavobacteriia</taxon>
        <taxon>Flavobacteriales</taxon>
        <taxon>Weeksellaceae</taxon>
        <taxon>Chryseobacterium group</taxon>
        <taxon>Chryseobacterium</taxon>
    </lineage>
</organism>
<dbReference type="OrthoDB" id="980721at2"/>
<dbReference type="Pfam" id="PF09346">
    <property type="entry name" value="SMI1_KNR4"/>
    <property type="match status" value="1"/>
</dbReference>
<reference evidence="2 3" key="1">
    <citation type="submission" date="2018-04" db="EMBL/GenBank/DDBJ databases">
        <title>Draft Genome Sequence of Phosphate-Solubilizing Chryseobacterium sp. ISE14 that is a Biocontrol and Plant Growth-Promoting Rhizobacterium Isolated from Cucumber.</title>
        <authorList>
            <person name="Jeong J.-J."/>
            <person name="Sang M.K."/>
            <person name="Choi I.-G."/>
            <person name="Kim K.D."/>
        </authorList>
    </citation>
    <scope>NUCLEOTIDE SEQUENCE [LARGE SCALE GENOMIC DNA]</scope>
    <source>
        <strain evidence="2 3">ISE14</strain>
    </source>
</reference>
<accession>A0A316X9K5</accession>
<evidence type="ECO:0000313" key="2">
    <source>
        <dbReference type="EMBL" id="PWN69456.1"/>
    </source>
</evidence>
<evidence type="ECO:0000313" key="3">
    <source>
        <dbReference type="Proteomes" id="UP000236594"/>
    </source>
</evidence>
<dbReference type="Gene3D" id="3.40.1580.10">
    <property type="entry name" value="SMI1/KNR4-like"/>
    <property type="match status" value="1"/>
</dbReference>
<gene>
    <name evidence="2" type="ORF">C1631_015510</name>
</gene>
<proteinExistence type="predicted"/>
<comment type="caution">
    <text evidence="2">The sequence shown here is derived from an EMBL/GenBank/DDBJ whole genome shotgun (WGS) entry which is preliminary data.</text>
</comment>
<protein>
    <submittedName>
        <fullName evidence="2">SMI1/KNR4 family protein</fullName>
    </submittedName>
</protein>
<evidence type="ECO:0000259" key="1">
    <source>
        <dbReference type="Pfam" id="PF09346"/>
    </source>
</evidence>
<dbReference type="InterPro" id="IPR037883">
    <property type="entry name" value="Knr4/Smi1-like_sf"/>
</dbReference>
<dbReference type="EMBL" id="PPED02000003">
    <property type="protein sequence ID" value="PWN69456.1"/>
    <property type="molecule type" value="Genomic_DNA"/>
</dbReference>
<dbReference type="InterPro" id="IPR018958">
    <property type="entry name" value="Knr4/Smi1-like_dom"/>
</dbReference>
<sequence>MNMDIEQLEQKYNFKYPDIYKCLCEDGMLNWGESGSDWYRATFPQFKKNPPLLLFGNDIEIWNHQQFVEASIEEMSEEDDYRNIHANYKFVPFAKNGAGDLYAFQFDLKNNGEVPITFIPHDDEEAEILAKNFQDFIFRQLLEALTEIDENAMFYEEGEEDLKRNLFNQLKTHEPYMTSRQIEILHSIYQRDLFEYTYKTPNGHVFEAEGLATYDEVEEILNREIAFENLRKTFNYTICWIN</sequence>